<reference evidence="1 2" key="1">
    <citation type="journal article" date="2021" name="Nat. Plants">
        <title>The Taxus genome provides insights into paclitaxel biosynthesis.</title>
        <authorList>
            <person name="Xiong X."/>
            <person name="Gou J."/>
            <person name="Liao Q."/>
            <person name="Li Y."/>
            <person name="Zhou Q."/>
            <person name="Bi G."/>
            <person name="Li C."/>
            <person name="Du R."/>
            <person name="Wang X."/>
            <person name="Sun T."/>
            <person name="Guo L."/>
            <person name="Liang H."/>
            <person name="Lu P."/>
            <person name="Wu Y."/>
            <person name="Zhang Z."/>
            <person name="Ro D.K."/>
            <person name="Shang Y."/>
            <person name="Huang S."/>
            <person name="Yan J."/>
        </authorList>
    </citation>
    <scope>NUCLEOTIDE SEQUENCE [LARGE SCALE GENOMIC DNA]</scope>
    <source>
        <strain evidence="1">Ta-2019</strain>
    </source>
</reference>
<gene>
    <name evidence="1" type="ORF">KI387_042654</name>
</gene>
<dbReference type="EMBL" id="JAHRHJ020003243">
    <property type="protein sequence ID" value="KAH9292155.1"/>
    <property type="molecule type" value="Genomic_DNA"/>
</dbReference>
<proteinExistence type="predicted"/>
<keyword evidence="2" id="KW-1185">Reference proteome</keyword>
<feature type="non-terminal residue" evidence="1">
    <location>
        <position position="89"/>
    </location>
</feature>
<protein>
    <submittedName>
        <fullName evidence="1">Uncharacterized protein</fullName>
    </submittedName>
</protein>
<accession>A0AA38C0A7</accession>
<dbReference type="AlphaFoldDB" id="A0AA38C0A7"/>
<evidence type="ECO:0000313" key="2">
    <source>
        <dbReference type="Proteomes" id="UP000824469"/>
    </source>
</evidence>
<organism evidence="1 2">
    <name type="scientific">Taxus chinensis</name>
    <name type="common">Chinese yew</name>
    <name type="synonym">Taxus wallichiana var. chinensis</name>
    <dbReference type="NCBI Taxonomy" id="29808"/>
    <lineage>
        <taxon>Eukaryota</taxon>
        <taxon>Viridiplantae</taxon>
        <taxon>Streptophyta</taxon>
        <taxon>Embryophyta</taxon>
        <taxon>Tracheophyta</taxon>
        <taxon>Spermatophyta</taxon>
        <taxon>Pinopsida</taxon>
        <taxon>Pinidae</taxon>
        <taxon>Conifers II</taxon>
        <taxon>Cupressales</taxon>
        <taxon>Taxaceae</taxon>
        <taxon>Taxus</taxon>
    </lineage>
</organism>
<dbReference type="Proteomes" id="UP000824469">
    <property type="component" value="Unassembled WGS sequence"/>
</dbReference>
<comment type="caution">
    <text evidence="1">The sequence shown here is derived from an EMBL/GenBank/DDBJ whole genome shotgun (WGS) entry which is preliminary data.</text>
</comment>
<name>A0AA38C0A7_TAXCH</name>
<sequence>PGTIKIVGEVDGMDLGEVGRYTKFRAGGDIKVSDGGSREQISFSTLHSNYEEMAAGDGINRWKGSEGRGIGYGLFCLSQPYCSSLTEEG</sequence>
<evidence type="ECO:0000313" key="1">
    <source>
        <dbReference type="EMBL" id="KAH9292155.1"/>
    </source>
</evidence>